<dbReference type="EMBL" id="DVJQ01000028">
    <property type="protein sequence ID" value="HIS74026.1"/>
    <property type="molecule type" value="Genomic_DNA"/>
</dbReference>
<feature type="signal peptide" evidence="2">
    <location>
        <begin position="1"/>
        <end position="20"/>
    </location>
</feature>
<evidence type="ECO:0000256" key="1">
    <source>
        <dbReference type="SAM" id="Coils"/>
    </source>
</evidence>
<comment type="caution">
    <text evidence="3">The sequence shown here is derived from an EMBL/GenBank/DDBJ whole genome shotgun (WGS) entry which is preliminary data.</text>
</comment>
<protein>
    <submittedName>
        <fullName evidence="3">Uncharacterized protein</fullName>
    </submittedName>
</protein>
<evidence type="ECO:0000313" key="3">
    <source>
        <dbReference type="EMBL" id="HIS74026.1"/>
    </source>
</evidence>
<reference evidence="3" key="2">
    <citation type="journal article" date="2021" name="PeerJ">
        <title>Extensive microbial diversity within the chicken gut microbiome revealed by metagenomics and culture.</title>
        <authorList>
            <person name="Gilroy R."/>
            <person name="Ravi A."/>
            <person name="Getino M."/>
            <person name="Pursley I."/>
            <person name="Horton D.L."/>
            <person name="Alikhan N.F."/>
            <person name="Baker D."/>
            <person name="Gharbi K."/>
            <person name="Hall N."/>
            <person name="Watson M."/>
            <person name="Adriaenssens E.M."/>
            <person name="Foster-Nyarko E."/>
            <person name="Jarju S."/>
            <person name="Secka A."/>
            <person name="Antonio M."/>
            <person name="Oren A."/>
            <person name="Chaudhuri R.R."/>
            <person name="La Ragione R."/>
            <person name="Hildebrand F."/>
            <person name="Pallen M.J."/>
        </authorList>
    </citation>
    <scope>NUCLEOTIDE SEQUENCE</scope>
    <source>
        <strain evidence="3">CHK152-2871</strain>
    </source>
</reference>
<keyword evidence="1" id="KW-0175">Coiled coil</keyword>
<accession>A0A9D1FHN3</accession>
<reference evidence="3" key="1">
    <citation type="submission" date="2020-10" db="EMBL/GenBank/DDBJ databases">
        <authorList>
            <person name="Gilroy R."/>
        </authorList>
    </citation>
    <scope>NUCLEOTIDE SEQUENCE</scope>
    <source>
        <strain evidence="3">CHK152-2871</strain>
    </source>
</reference>
<gene>
    <name evidence="3" type="ORF">IAA86_03280</name>
</gene>
<feature type="coiled-coil region" evidence="1">
    <location>
        <begin position="73"/>
        <end position="114"/>
    </location>
</feature>
<organism evidence="3 4">
    <name type="scientific">Candidatus Galligastranaerophilus intestinavium</name>
    <dbReference type="NCBI Taxonomy" id="2840836"/>
    <lineage>
        <taxon>Bacteria</taxon>
        <taxon>Candidatus Galligastranaerophilus</taxon>
    </lineage>
</organism>
<keyword evidence="2" id="KW-0732">Signal</keyword>
<evidence type="ECO:0000313" key="4">
    <source>
        <dbReference type="Proteomes" id="UP000886865"/>
    </source>
</evidence>
<evidence type="ECO:0000256" key="2">
    <source>
        <dbReference type="SAM" id="SignalP"/>
    </source>
</evidence>
<dbReference type="Proteomes" id="UP000886865">
    <property type="component" value="Unassembled WGS sequence"/>
</dbReference>
<dbReference type="AlphaFoldDB" id="A0A9D1FHN3"/>
<sequence length="133" mass="14662">MKKIVLALTLVFVFSGSVFAQDAVFQSMDSVDEVKSVELAPVADQTGSVVTTTTGSIQETSFKKAITNLDDASAEIREQLINYNSQLSAAQAKQDQIKAEIKTLKSNVKLTQKKLKNIDKSKKYINSNMEEQK</sequence>
<proteinExistence type="predicted"/>
<name>A0A9D1FHN3_9BACT</name>
<feature type="chain" id="PRO_5038912195" evidence="2">
    <location>
        <begin position="21"/>
        <end position="133"/>
    </location>
</feature>